<dbReference type="RefSeq" id="WP_345694315.1">
    <property type="nucleotide sequence ID" value="NZ_BAABRS010000005.1"/>
</dbReference>
<dbReference type="SUPFAM" id="SSF52317">
    <property type="entry name" value="Class I glutamine amidotransferase-like"/>
    <property type="match status" value="1"/>
</dbReference>
<comment type="caution">
    <text evidence="2">The sequence shown here is derived from an EMBL/GenBank/DDBJ whole genome shotgun (WGS) entry which is preliminary data.</text>
</comment>
<dbReference type="Gene3D" id="3.40.50.880">
    <property type="match status" value="1"/>
</dbReference>
<gene>
    <name evidence="2" type="ORF">LQ318_15485</name>
</gene>
<dbReference type="InterPro" id="IPR029062">
    <property type="entry name" value="Class_I_gatase-like"/>
</dbReference>
<protein>
    <submittedName>
        <fullName evidence="2">ThuA domain-containing protein</fullName>
    </submittedName>
</protein>
<evidence type="ECO:0000313" key="3">
    <source>
        <dbReference type="Proteomes" id="UP001207337"/>
    </source>
</evidence>
<feature type="domain" description="ThuA-like" evidence="1">
    <location>
        <begin position="44"/>
        <end position="254"/>
    </location>
</feature>
<organism evidence="2 3">
    <name type="scientific">Fodinibius salicampi</name>
    <dbReference type="NCBI Taxonomy" id="1920655"/>
    <lineage>
        <taxon>Bacteria</taxon>
        <taxon>Pseudomonadati</taxon>
        <taxon>Balneolota</taxon>
        <taxon>Balneolia</taxon>
        <taxon>Balneolales</taxon>
        <taxon>Balneolaceae</taxon>
        <taxon>Fodinibius</taxon>
    </lineage>
</organism>
<evidence type="ECO:0000313" key="2">
    <source>
        <dbReference type="EMBL" id="MCW9714310.1"/>
    </source>
</evidence>
<accession>A0ABT3Q2G7</accession>
<keyword evidence="3" id="KW-1185">Reference proteome</keyword>
<dbReference type="InterPro" id="IPR029010">
    <property type="entry name" value="ThuA-like"/>
</dbReference>
<sequence length="259" mass="29821">MKTFKTRLMMKTQLMHLVPRSLFLFFFIAFFAIDLSAQSQSDQQVLIFSKTEGFRHSSIETGTKALQQLASNEGINTRHTEDSRYFHPDSLSSYNAVIFLNTTGNVLNDSQEEAFEQYIQNGGGFLGIHSAADTEYEWSWYGDLVGAYFVSHPHIQKATIDVVDQSHRATSFLPKEWKRTDEWYNYKSISKEINVLMELDESSYEGGENGDFHPIAWYHEFDGGRAFYTGGGHTEESYSEDLFMDHLREALYYVIGDKE</sequence>
<dbReference type="Pfam" id="PF06283">
    <property type="entry name" value="ThuA"/>
    <property type="match status" value="1"/>
</dbReference>
<evidence type="ECO:0000259" key="1">
    <source>
        <dbReference type="Pfam" id="PF06283"/>
    </source>
</evidence>
<name>A0ABT3Q2G7_9BACT</name>
<dbReference type="Proteomes" id="UP001207337">
    <property type="component" value="Unassembled WGS sequence"/>
</dbReference>
<dbReference type="EMBL" id="JAJNDC010000005">
    <property type="protein sequence ID" value="MCW9714310.1"/>
    <property type="molecule type" value="Genomic_DNA"/>
</dbReference>
<dbReference type="PANTHER" id="PTHR40469:SF2">
    <property type="entry name" value="GALACTOSE-BINDING DOMAIN-LIKE SUPERFAMILY PROTEIN"/>
    <property type="match status" value="1"/>
</dbReference>
<proteinExistence type="predicted"/>
<dbReference type="PANTHER" id="PTHR40469">
    <property type="entry name" value="SECRETED GLYCOSYL HYDROLASE"/>
    <property type="match status" value="1"/>
</dbReference>
<reference evidence="2 3" key="1">
    <citation type="submission" date="2021-11" db="EMBL/GenBank/DDBJ databases">
        <title>Aliifidinibius sp. nov., a new bacterium isolated from saline soil.</title>
        <authorList>
            <person name="Galisteo C."/>
            <person name="De La Haba R."/>
            <person name="Sanchez-Porro C."/>
            <person name="Ventosa A."/>
        </authorList>
    </citation>
    <scope>NUCLEOTIDE SEQUENCE [LARGE SCALE GENOMIC DNA]</scope>
    <source>
        <strain evidence="2 3">KACC 190600</strain>
    </source>
</reference>